<feature type="region of interest" description="Disordered" evidence="1">
    <location>
        <begin position="141"/>
        <end position="166"/>
    </location>
</feature>
<organism evidence="2 3">
    <name type="scientific">Neonectria punicea</name>
    <dbReference type="NCBI Taxonomy" id="979145"/>
    <lineage>
        <taxon>Eukaryota</taxon>
        <taxon>Fungi</taxon>
        <taxon>Dikarya</taxon>
        <taxon>Ascomycota</taxon>
        <taxon>Pezizomycotina</taxon>
        <taxon>Sordariomycetes</taxon>
        <taxon>Hypocreomycetidae</taxon>
        <taxon>Hypocreales</taxon>
        <taxon>Nectriaceae</taxon>
        <taxon>Neonectria</taxon>
    </lineage>
</organism>
<dbReference type="EMBL" id="JAZAVJ010000157">
    <property type="protein sequence ID" value="KAK7409254.1"/>
    <property type="molecule type" value="Genomic_DNA"/>
</dbReference>
<name>A0ABR1GV80_9HYPO</name>
<evidence type="ECO:0000256" key="1">
    <source>
        <dbReference type="SAM" id="MobiDB-lite"/>
    </source>
</evidence>
<protein>
    <submittedName>
        <fullName evidence="2">Uncharacterized protein</fullName>
    </submittedName>
</protein>
<dbReference type="Proteomes" id="UP001498476">
    <property type="component" value="Unassembled WGS sequence"/>
</dbReference>
<gene>
    <name evidence="2" type="ORF">QQX98_008564</name>
</gene>
<reference evidence="2 3" key="1">
    <citation type="journal article" date="2025" name="Microbiol. Resour. Announc.">
        <title>Draft genome sequences for Neonectria magnoliae and Neonectria punicea, canker pathogens of Liriodendron tulipifera and Acer saccharum in West Virginia.</title>
        <authorList>
            <person name="Petronek H.M."/>
            <person name="Kasson M.T."/>
            <person name="Metheny A.M."/>
            <person name="Stauder C.M."/>
            <person name="Lovett B."/>
            <person name="Lynch S.C."/>
            <person name="Garnas J.R."/>
            <person name="Kasson L.R."/>
            <person name="Stajich J.E."/>
        </authorList>
    </citation>
    <scope>NUCLEOTIDE SEQUENCE [LARGE SCALE GENOMIC DNA]</scope>
    <source>
        <strain evidence="2 3">NRRL 64653</strain>
    </source>
</reference>
<comment type="caution">
    <text evidence="2">The sequence shown here is derived from an EMBL/GenBank/DDBJ whole genome shotgun (WGS) entry which is preliminary data.</text>
</comment>
<evidence type="ECO:0000313" key="2">
    <source>
        <dbReference type="EMBL" id="KAK7409254.1"/>
    </source>
</evidence>
<evidence type="ECO:0000313" key="3">
    <source>
        <dbReference type="Proteomes" id="UP001498476"/>
    </source>
</evidence>
<accession>A0ABR1GV80</accession>
<sequence length="367" mass="41510">MGGDREWPQDTRIKAEKLFKMFQALHRHDETKLRELASRVKNLCTVVDPTWRSDADVVDNLLPVWYLLPYFTNLETLELHGDWDITEETGSDIEGPPLAKLRFAKLHAYLPRAVGTYILRSGAVLERLELGMLDRPISTNLANNPDFRPEENLGEDGDSDYGSLSGEAVIPRPQGDFFPSSPVSLPNLRHLYLCKASKSGQLHPAYEYTLSSRAERAALETWREILLTSSQTLETLVLDHRPGAERIENDAYTEAEYLQEASGSGDVALVTMIEGVLFEKDAFPKLRQVYLNGLVVSHTSNGEPLDLVPSGRLMRRLQQRKIKCEARLGRWCFFDSDYGSTYWATWEGDSDDNGDEEVKWDTVLASV</sequence>
<keyword evidence="3" id="KW-1185">Reference proteome</keyword>
<proteinExistence type="predicted"/>